<evidence type="ECO:0000259" key="9">
    <source>
        <dbReference type="PROSITE" id="PS50969"/>
    </source>
</evidence>
<organism evidence="10 11">
    <name type="scientific">Steinernema glaseri</name>
    <dbReference type="NCBI Taxonomy" id="37863"/>
    <lineage>
        <taxon>Eukaryota</taxon>
        <taxon>Metazoa</taxon>
        <taxon>Ecdysozoa</taxon>
        <taxon>Nematoda</taxon>
        <taxon>Chromadorea</taxon>
        <taxon>Rhabditida</taxon>
        <taxon>Tylenchina</taxon>
        <taxon>Panagrolaimomorpha</taxon>
        <taxon>Strongyloidoidea</taxon>
        <taxon>Steinernematidae</taxon>
        <taxon>Steinernema</taxon>
    </lineage>
</organism>
<evidence type="ECO:0000256" key="2">
    <source>
        <dbReference type="ARBA" id="ARBA00022801"/>
    </source>
</evidence>
<evidence type="ECO:0000313" key="11">
    <source>
        <dbReference type="WBParaSite" id="L893_g1804.t1"/>
    </source>
</evidence>
<feature type="compositionally biased region" description="Basic and acidic residues" evidence="7">
    <location>
        <begin position="571"/>
        <end position="581"/>
    </location>
</feature>
<feature type="domain" description="FCP1 homology" evidence="9">
    <location>
        <begin position="169"/>
        <end position="330"/>
    </location>
</feature>
<name>A0A1I7YMY1_9BILA</name>
<feature type="compositionally biased region" description="Basic and acidic residues" evidence="7">
    <location>
        <begin position="325"/>
        <end position="338"/>
    </location>
</feature>
<evidence type="ECO:0000256" key="7">
    <source>
        <dbReference type="SAM" id="MobiDB-lite"/>
    </source>
</evidence>
<dbReference type="SMART" id="SM00292">
    <property type="entry name" value="BRCT"/>
    <property type="match status" value="1"/>
</dbReference>
<dbReference type="InterPro" id="IPR001357">
    <property type="entry name" value="BRCT_dom"/>
</dbReference>
<keyword evidence="2 6" id="KW-0378">Hydrolase</keyword>
<feature type="region of interest" description="Disordered" evidence="7">
    <location>
        <begin position="323"/>
        <end position="357"/>
    </location>
</feature>
<feature type="compositionally biased region" description="Basic and acidic residues" evidence="7">
    <location>
        <begin position="346"/>
        <end position="357"/>
    </location>
</feature>
<dbReference type="InterPro" id="IPR036412">
    <property type="entry name" value="HAD-like_sf"/>
</dbReference>
<feature type="compositionally biased region" description="Acidic residues" evidence="7">
    <location>
        <begin position="598"/>
        <end position="609"/>
    </location>
</feature>
<dbReference type="InterPro" id="IPR011947">
    <property type="entry name" value="FCP1_euk"/>
</dbReference>
<dbReference type="SUPFAM" id="SSF52113">
    <property type="entry name" value="BRCT domain"/>
    <property type="match status" value="1"/>
</dbReference>
<proteinExistence type="predicted"/>
<feature type="region of interest" description="Disordered" evidence="7">
    <location>
        <begin position="527"/>
        <end position="644"/>
    </location>
</feature>
<evidence type="ECO:0000259" key="8">
    <source>
        <dbReference type="PROSITE" id="PS50172"/>
    </source>
</evidence>
<dbReference type="CDD" id="cd17729">
    <property type="entry name" value="BRCT_CTDP1"/>
    <property type="match status" value="1"/>
</dbReference>
<dbReference type="SUPFAM" id="SSF56784">
    <property type="entry name" value="HAD-like"/>
    <property type="match status" value="1"/>
</dbReference>
<evidence type="ECO:0000256" key="5">
    <source>
        <dbReference type="ARBA" id="ARBA00048336"/>
    </source>
</evidence>
<dbReference type="AlphaFoldDB" id="A0A1I7YMY1"/>
<protein>
    <recommendedName>
        <fullName evidence="6">RNA polymerase II subunit A C-terminal domain phosphatase</fullName>
        <ecNumber evidence="6">3.1.3.16</ecNumber>
    </recommendedName>
</protein>
<dbReference type="InterPro" id="IPR036420">
    <property type="entry name" value="BRCT_dom_sf"/>
</dbReference>
<dbReference type="CDD" id="cd07521">
    <property type="entry name" value="HAD_FCP1-like"/>
    <property type="match status" value="1"/>
</dbReference>
<comment type="catalytic activity">
    <reaction evidence="4 6">
        <text>O-phospho-L-seryl-[protein] + H2O = L-seryl-[protein] + phosphate</text>
        <dbReference type="Rhea" id="RHEA:20629"/>
        <dbReference type="Rhea" id="RHEA-COMP:9863"/>
        <dbReference type="Rhea" id="RHEA-COMP:11604"/>
        <dbReference type="ChEBI" id="CHEBI:15377"/>
        <dbReference type="ChEBI" id="CHEBI:29999"/>
        <dbReference type="ChEBI" id="CHEBI:43474"/>
        <dbReference type="ChEBI" id="CHEBI:83421"/>
        <dbReference type="EC" id="3.1.3.16"/>
    </reaction>
</comment>
<dbReference type="WBParaSite" id="L893_g1804.t1">
    <property type="protein sequence ID" value="L893_g1804.t1"/>
    <property type="gene ID" value="L893_g1804"/>
</dbReference>
<dbReference type="Proteomes" id="UP000095287">
    <property type="component" value="Unplaced"/>
</dbReference>
<dbReference type="GO" id="GO:0008420">
    <property type="term" value="F:RNA polymerase II CTD heptapeptide repeat phosphatase activity"/>
    <property type="evidence" value="ECO:0007669"/>
    <property type="project" value="UniProtKB-UniRule"/>
</dbReference>
<dbReference type="NCBIfam" id="TIGR02250">
    <property type="entry name" value="FCP1_euk"/>
    <property type="match status" value="1"/>
</dbReference>
<feature type="compositionally biased region" description="Acidic residues" evidence="7">
    <location>
        <begin position="622"/>
        <end position="636"/>
    </location>
</feature>
<feature type="compositionally biased region" description="Acidic residues" evidence="7">
    <location>
        <begin position="527"/>
        <end position="549"/>
    </location>
</feature>
<accession>A0A1I7YMY1</accession>
<dbReference type="Gene3D" id="1.10.287.10">
    <property type="entry name" value="S15/NS1, RNA-binding"/>
    <property type="match status" value="1"/>
</dbReference>
<dbReference type="EC" id="3.1.3.16" evidence="6"/>
<sequence>MIASEQLEGPLSGFMNSVNVLDFSLSPVLFCYSYFVAFVRDTLEFNEEPHHNAKRGRGLLLSDSRRSRHEGTSLCNYYTLQNGCVAPQGELLWCTMPKNKRVNSECTHSIVMKDMCAQCGKDLREKHGTAGQRVEAATASVSMVHHVPELHVSNDLAKELGDKDRRNVLSQRKLVLLVDLDQTIIHTTNQPYDGPRSEDVFDYKIANCRYFTKIRPHCRQFLENVSKYYEMHVVTFGQRQYAHLIANRIDPEQRFFGQRIMSRDELFHNFQKTQNLKALFPCGEELIAIIDDRRDVWEDMDNLVQVKPYKFFRDVGDINAPGARKNAELKPADGEEKPSTSGEANGEQKKVEEKQAEESDKTLEFVERVLVKAHERFYAHYEAKNEVLDMKNVIADIRREVLCGVCVVLSGVVPQGEDPRKSSIYQLLIRFGADIQEQVTRDTTVVIGARWGTTKIHKAHRENIPVVTPRWLDAVVEQWIKPPFEDFILSKDTAEDKPNRIHPHMRTGSFAQMETLKKDELKSMNDEVDEALSDEDDDDGAEENGDGEEEPKVENDELLGTLEETVDDDIDKYSDEDSRQTDDDDFAEPQQKRRKDEDKEEDGESDAEKDEWSNDSFGDDGNANDDEDDEDDDMAADLEQQFFS</sequence>
<comment type="catalytic activity">
    <reaction evidence="5 6">
        <text>O-phospho-L-threonyl-[protein] + H2O = L-threonyl-[protein] + phosphate</text>
        <dbReference type="Rhea" id="RHEA:47004"/>
        <dbReference type="Rhea" id="RHEA-COMP:11060"/>
        <dbReference type="Rhea" id="RHEA-COMP:11605"/>
        <dbReference type="ChEBI" id="CHEBI:15377"/>
        <dbReference type="ChEBI" id="CHEBI:30013"/>
        <dbReference type="ChEBI" id="CHEBI:43474"/>
        <dbReference type="ChEBI" id="CHEBI:61977"/>
        <dbReference type="EC" id="3.1.3.16"/>
    </reaction>
</comment>
<dbReference type="PANTHER" id="PTHR23081:SF36">
    <property type="entry name" value="RNA POLYMERASE II SUBUNIT A C-TERMINAL DOMAIN PHOSPHATASE"/>
    <property type="match status" value="1"/>
</dbReference>
<reference evidence="11" key="1">
    <citation type="submission" date="2016-11" db="UniProtKB">
        <authorList>
            <consortium name="WormBaseParasite"/>
        </authorList>
    </citation>
    <scope>IDENTIFICATION</scope>
</reference>
<dbReference type="Gene3D" id="3.40.50.1000">
    <property type="entry name" value="HAD superfamily/HAD-like"/>
    <property type="match status" value="1"/>
</dbReference>
<evidence type="ECO:0000256" key="3">
    <source>
        <dbReference type="ARBA" id="ARBA00023242"/>
    </source>
</evidence>
<comment type="function">
    <text evidence="6">This promotes the activity of RNA polymerase II.</text>
</comment>
<keyword evidence="10" id="KW-1185">Reference proteome</keyword>
<dbReference type="PROSITE" id="PS50969">
    <property type="entry name" value="FCP1"/>
    <property type="match status" value="1"/>
</dbReference>
<dbReference type="Pfam" id="PF00533">
    <property type="entry name" value="BRCT"/>
    <property type="match status" value="1"/>
</dbReference>
<dbReference type="InterPro" id="IPR039189">
    <property type="entry name" value="Fcp1"/>
</dbReference>
<dbReference type="Gene3D" id="3.40.50.10190">
    <property type="entry name" value="BRCT domain"/>
    <property type="match status" value="1"/>
</dbReference>
<evidence type="ECO:0000256" key="4">
    <source>
        <dbReference type="ARBA" id="ARBA00047761"/>
    </source>
</evidence>
<evidence type="ECO:0000256" key="1">
    <source>
        <dbReference type="ARBA" id="ARBA00004123"/>
    </source>
</evidence>
<comment type="subcellular location">
    <subcellularLocation>
        <location evidence="1 6">Nucleus</location>
    </subcellularLocation>
</comment>
<evidence type="ECO:0000313" key="10">
    <source>
        <dbReference type="Proteomes" id="UP000095287"/>
    </source>
</evidence>
<dbReference type="SMART" id="SM00577">
    <property type="entry name" value="CPDc"/>
    <property type="match status" value="1"/>
</dbReference>
<dbReference type="Pfam" id="PF03031">
    <property type="entry name" value="NIF"/>
    <property type="match status" value="1"/>
</dbReference>
<evidence type="ECO:0000256" key="6">
    <source>
        <dbReference type="RuleBase" id="RU366066"/>
    </source>
</evidence>
<dbReference type="PANTHER" id="PTHR23081">
    <property type="entry name" value="RNA POLYMERASE II CTD PHOSPHATASE"/>
    <property type="match status" value="1"/>
</dbReference>
<keyword evidence="3 6" id="KW-0539">Nucleus</keyword>
<dbReference type="InterPro" id="IPR004274">
    <property type="entry name" value="FCP1_dom"/>
</dbReference>
<dbReference type="GO" id="GO:0005634">
    <property type="term" value="C:nucleus"/>
    <property type="evidence" value="ECO:0007669"/>
    <property type="project" value="UniProtKB-SubCell"/>
</dbReference>
<dbReference type="PROSITE" id="PS50172">
    <property type="entry name" value="BRCT"/>
    <property type="match status" value="1"/>
</dbReference>
<feature type="domain" description="BRCT" evidence="8">
    <location>
        <begin position="397"/>
        <end position="489"/>
    </location>
</feature>
<dbReference type="InterPro" id="IPR023214">
    <property type="entry name" value="HAD_sf"/>
</dbReference>